<dbReference type="AlphaFoldDB" id="A0A7J5ALR5"/>
<dbReference type="Pfam" id="PF07715">
    <property type="entry name" value="Plug"/>
    <property type="match status" value="1"/>
</dbReference>
<dbReference type="Proteomes" id="UP000467305">
    <property type="component" value="Unassembled WGS sequence"/>
</dbReference>
<dbReference type="OrthoDB" id="9803050at2"/>
<dbReference type="InterPro" id="IPR037066">
    <property type="entry name" value="Plug_dom_sf"/>
</dbReference>
<evidence type="ECO:0000259" key="8">
    <source>
        <dbReference type="Pfam" id="PF07715"/>
    </source>
</evidence>
<keyword evidence="2" id="KW-0813">Transport</keyword>
<evidence type="ECO:0000256" key="5">
    <source>
        <dbReference type="ARBA" id="ARBA00022729"/>
    </source>
</evidence>
<organism evidence="9 10">
    <name type="scientific">Tenacibaculum aiptasiae</name>
    <dbReference type="NCBI Taxonomy" id="426481"/>
    <lineage>
        <taxon>Bacteria</taxon>
        <taxon>Pseudomonadati</taxon>
        <taxon>Bacteroidota</taxon>
        <taxon>Flavobacteriia</taxon>
        <taxon>Flavobacteriales</taxon>
        <taxon>Flavobacteriaceae</taxon>
        <taxon>Tenacibaculum</taxon>
    </lineage>
</organism>
<gene>
    <name evidence="9" type="ORF">F7018_07860</name>
</gene>
<keyword evidence="4" id="KW-0812">Transmembrane</keyword>
<feature type="domain" description="TonB-dependent receptor plug" evidence="8">
    <location>
        <begin position="215"/>
        <end position="291"/>
    </location>
</feature>
<dbReference type="GO" id="GO:0009279">
    <property type="term" value="C:cell outer membrane"/>
    <property type="evidence" value="ECO:0007669"/>
    <property type="project" value="UniProtKB-SubCell"/>
</dbReference>
<keyword evidence="6" id="KW-0472">Membrane</keyword>
<dbReference type="InterPro" id="IPR039426">
    <property type="entry name" value="TonB-dep_rcpt-like"/>
</dbReference>
<evidence type="ECO:0000313" key="10">
    <source>
        <dbReference type="Proteomes" id="UP000467305"/>
    </source>
</evidence>
<dbReference type="Pfam" id="PF13715">
    <property type="entry name" value="CarbopepD_reg_2"/>
    <property type="match status" value="1"/>
</dbReference>
<keyword evidence="7" id="KW-0998">Cell outer membrane</keyword>
<name>A0A7J5ALR5_9FLAO</name>
<dbReference type="PANTHER" id="PTHR30069">
    <property type="entry name" value="TONB-DEPENDENT OUTER MEMBRANE RECEPTOR"/>
    <property type="match status" value="1"/>
</dbReference>
<keyword evidence="5" id="KW-0732">Signal</keyword>
<evidence type="ECO:0000256" key="7">
    <source>
        <dbReference type="ARBA" id="ARBA00023237"/>
    </source>
</evidence>
<keyword evidence="10" id="KW-1185">Reference proteome</keyword>
<dbReference type="SUPFAM" id="SSF56935">
    <property type="entry name" value="Porins"/>
    <property type="match status" value="1"/>
</dbReference>
<evidence type="ECO:0000256" key="2">
    <source>
        <dbReference type="ARBA" id="ARBA00022448"/>
    </source>
</evidence>
<keyword evidence="9" id="KW-0675">Receptor</keyword>
<dbReference type="InterPro" id="IPR008969">
    <property type="entry name" value="CarboxyPept-like_regulatory"/>
</dbReference>
<evidence type="ECO:0000256" key="4">
    <source>
        <dbReference type="ARBA" id="ARBA00022692"/>
    </source>
</evidence>
<dbReference type="Gene3D" id="2.60.40.1120">
    <property type="entry name" value="Carboxypeptidase-like, regulatory domain"/>
    <property type="match status" value="1"/>
</dbReference>
<evidence type="ECO:0000313" key="9">
    <source>
        <dbReference type="EMBL" id="KAB1158524.1"/>
    </source>
</evidence>
<reference evidence="9 10" key="1">
    <citation type="submission" date="2019-09" db="EMBL/GenBank/DDBJ databases">
        <authorList>
            <person name="Cao W.R."/>
        </authorList>
    </citation>
    <scope>NUCLEOTIDE SEQUENCE [LARGE SCALE GENOMIC DNA]</scope>
    <source>
        <strain evidence="10">a4</strain>
    </source>
</reference>
<evidence type="ECO:0000256" key="6">
    <source>
        <dbReference type="ARBA" id="ARBA00023136"/>
    </source>
</evidence>
<comment type="caution">
    <text evidence="9">The sequence shown here is derived from an EMBL/GenBank/DDBJ whole genome shotgun (WGS) entry which is preliminary data.</text>
</comment>
<dbReference type="PANTHER" id="PTHR30069:SF29">
    <property type="entry name" value="HEMOGLOBIN AND HEMOGLOBIN-HAPTOGLOBIN-BINDING PROTEIN 1-RELATED"/>
    <property type="match status" value="1"/>
</dbReference>
<dbReference type="Gene3D" id="2.170.130.10">
    <property type="entry name" value="TonB-dependent receptor, plug domain"/>
    <property type="match status" value="1"/>
</dbReference>
<protein>
    <submittedName>
        <fullName evidence="9">TonB-dependent receptor</fullName>
    </submittedName>
</protein>
<dbReference type="RefSeq" id="WP_150899494.1">
    <property type="nucleotide sequence ID" value="NZ_WAAU01000012.1"/>
</dbReference>
<dbReference type="GO" id="GO:0015344">
    <property type="term" value="F:siderophore uptake transmembrane transporter activity"/>
    <property type="evidence" value="ECO:0007669"/>
    <property type="project" value="TreeGrafter"/>
</dbReference>
<sequence length="889" mass="100770">MIKKSILTIVFLFLVNYTFSQEKFDVSYKQTSLQQVIADLEAKTTFIFSYSKEVIHKKEITFTKEKVTIKNILPELTQQTGLLFEVLSNKQIIISKPRRICGYVIDANTNEALAYTNVIINSKLYTTTDESGFFSFENPQKNSEKISLTLLGYQNKEVTLSTNDDCKTLHLHPQSSQLDEVVVLGYITSGIDRNKDGSISVDSKKLGILPGLVSPDISQSIQLIPGISTLDESATGIQIRGGSPDQNLILYDDIKLYNTGYFYGMFSLFNPFATEKATIFRSGTSASYGDRISGIIDISSGTDIPKKTEGGFEIDGLSVNGYVKTALSDKLAVYAFARRSYNDIVKTPTYNSYEDKIFTNFGVVKDINGTPLVLETDDDYSPETSTNDFSFADFNSKIIYKPNEKNTISLSGLYTRNRLDFNFTGGNEKLIDSLKTQNKGLSFNWTHISNEKQKEKLTAYYSEYNSLYQNNEIKDETGNGILDLAEINIRKNDIIDFGLNFTSTTQIKDFQQLTLGYQLSYTDLNVLISKENPVENKLEQSIQDDTNLKNALFGEYTFSFKNKGFVNGGLRFVHYSSLNKFLVEPRINLEYPITSSLRFKTALEKRNQPISQLVEFNHTELRLENELWRLSDGEQFPLLSSNQISGGLLYHHKNLNIDIDTYYKELDGLTTFTSGFSNPLENLEKGESNIKGLDLLLKYKWDHYKIWAGYTFNDITFKFPNLKDTSDNFPGNNDITHHFRISNTLQLKNWQFSLGWQFRSGKPITPVNSYVIKIDADGEPAGVVNFGAINSERLPDFHRLDASILHDFSINTRNKKLKAQLGISFLNIYNRVKPLNLIYKAERKPLDDGGIAVEGTTGSTPEELEVILEQVIQRFSLGFTPNAVFRIYF</sequence>
<proteinExistence type="predicted"/>
<dbReference type="SUPFAM" id="SSF49464">
    <property type="entry name" value="Carboxypeptidase regulatory domain-like"/>
    <property type="match status" value="1"/>
</dbReference>
<dbReference type="EMBL" id="WAAU01000012">
    <property type="protein sequence ID" value="KAB1158524.1"/>
    <property type="molecule type" value="Genomic_DNA"/>
</dbReference>
<evidence type="ECO:0000256" key="3">
    <source>
        <dbReference type="ARBA" id="ARBA00022452"/>
    </source>
</evidence>
<accession>A0A7J5ALR5</accession>
<dbReference type="InterPro" id="IPR012910">
    <property type="entry name" value="Plug_dom"/>
</dbReference>
<dbReference type="Gene3D" id="2.40.170.20">
    <property type="entry name" value="TonB-dependent receptor, beta-barrel domain"/>
    <property type="match status" value="1"/>
</dbReference>
<dbReference type="GO" id="GO:0044718">
    <property type="term" value="P:siderophore transmembrane transport"/>
    <property type="evidence" value="ECO:0007669"/>
    <property type="project" value="TreeGrafter"/>
</dbReference>
<evidence type="ECO:0000256" key="1">
    <source>
        <dbReference type="ARBA" id="ARBA00004571"/>
    </source>
</evidence>
<keyword evidence="3" id="KW-1134">Transmembrane beta strand</keyword>
<dbReference type="InterPro" id="IPR036942">
    <property type="entry name" value="Beta-barrel_TonB_sf"/>
</dbReference>
<comment type="subcellular location">
    <subcellularLocation>
        <location evidence="1">Cell outer membrane</location>
        <topology evidence="1">Multi-pass membrane protein</topology>
    </subcellularLocation>
</comment>